<feature type="domain" description="Reverse transcriptase" evidence="1">
    <location>
        <begin position="73"/>
        <end position="311"/>
    </location>
</feature>
<proteinExistence type="predicted"/>
<dbReference type="InterPro" id="IPR051083">
    <property type="entry name" value="GrpII_Intron_Splice-Mob/Def"/>
</dbReference>
<evidence type="ECO:0000313" key="2">
    <source>
        <dbReference type="EMBL" id="PIQ68112.1"/>
    </source>
</evidence>
<comment type="caution">
    <text evidence="2">The sequence shown here is derived from an EMBL/GenBank/DDBJ whole genome shotgun (WGS) entry which is preliminary data.</text>
</comment>
<dbReference type="InterPro" id="IPR043502">
    <property type="entry name" value="DNA/RNA_pol_sf"/>
</dbReference>
<dbReference type="CDD" id="cd01651">
    <property type="entry name" value="RT_G2_intron"/>
    <property type="match status" value="1"/>
</dbReference>
<sequence length="387" mass="44966">MTYSVNIFMQQSDFENNGRRFFGGGSHSLRFCDVISLANLLRGWRKFSKGKRSAPDVVRFELRLEEELFSLHARLSSGTWTNDPYTAKPIADPKPRLIHIASVRDRVFFQAVYQQLYPIFDKTFIHDSYASREVKGTHAGVRRFEVFARKVSANYTRHAFVLKCDVRKFFDHIDHSLLFALISKRITDERVLALLKSILGSFSTPHRPNWIPASVGMTEGKGLPLGNVTSQLFANIYLNELDQFVKHWLKARYYIRYCDDFVMLHKSREVLEAWISNIRDFLRVRLSLELHPHKVTIRKLRQGTDFLGYVSLPHYSVLRTRTKQRMLKRLVVLAQGIRTKEDFETALPVISSYLGMLSHCKGEKLRKEVVKLFSHIRKASSLLQKGK</sequence>
<dbReference type="Proteomes" id="UP000229342">
    <property type="component" value="Unassembled WGS sequence"/>
</dbReference>
<evidence type="ECO:0000313" key="3">
    <source>
        <dbReference type="Proteomes" id="UP000229342"/>
    </source>
</evidence>
<dbReference type="Pfam" id="PF00078">
    <property type="entry name" value="RVT_1"/>
    <property type="match status" value="1"/>
</dbReference>
<protein>
    <recommendedName>
        <fullName evidence="1">Reverse transcriptase domain-containing protein</fullName>
    </recommendedName>
</protein>
<evidence type="ECO:0000259" key="1">
    <source>
        <dbReference type="PROSITE" id="PS50878"/>
    </source>
</evidence>
<organism evidence="2 3">
    <name type="scientific">Candidatus Taylorbacteria bacterium CG11_big_fil_rev_8_21_14_0_20_46_11</name>
    <dbReference type="NCBI Taxonomy" id="1975025"/>
    <lineage>
        <taxon>Bacteria</taxon>
        <taxon>Candidatus Tayloriibacteriota</taxon>
    </lineage>
</organism>
<accession>A0A2H0KA23</accession>
<reference evidence="2 3" key="1">
    <citation type="submission" date="2017-09" db="EMBL/GenBank/DDBJ databases">
        <title>Depth-based differentiation of microbial function through sediment-hosted aquifers and enrichment of novel symbionts in the deep terrestrial subsurface.</title>
        <authorList>
            <person name="Probst A.J."/>
            <person name="Ladd B."/>
            <person name="Jarett J.K."/>
            <person name="Geller-Mcgrath D.E."/>
            <person name="Sieber C.M."/>
            <person name="Emerson J.B."/>
            <person name="Anantharaman K."/>
            <person name="Thomas B.C."/>
            <person name="Malmstrom R."/>
            <person name="Stieglmeier M."/>
            <person name="Klingl A."/>
            <person name="Woyke T."/>
            <person name="Ryan C.M."/>
            <person name="Banfield J.F."/>
        </authorList>
    </citation>
    <scope>NUCLEOTIDE SEQUENCE [LARGE SCALE GENOMIC DNA]</scope>
    <source>
        <strain evidence="2">CG11_big_fil_rev_8_21_14_0_20_46_11</strain>
    </source>
</reference>
<dbReference type="PANTHER" id="PTHR34047:SF8">
    <property type="entry name" value="PROTEIN YKFC"/>
    <property type="match status" value="1"/>
</dbReference>
<gene>
    <name evidence="2" type="ORF">COV91_05765</name>
</gene>
<dbReference type="InterPro" id="IPR000477">
    <property type="entry name" value="RT_dom"/>
</dbReference>
<dbReference type="PROSITE" id="PS50878">
    <property type="entry name" value="RT_POL"/>
    <property type="match status" value="1"/>
</dbReference>
<dbReference type="EMBL" id="PCVG01000079">
    <property type="protein sequence ID" value="PIQ68112.1"/>
    <property type="molecule type" value="Genomic_DNA"/>
</dbReference>
<dbReference type="PANTHER" id="PTHR34047">
    <property type="entry name" value="NUCLEAR INTRON MATURASE 1, MITOCHONDRIAL-RELATED"/>
    <property type="match status" value="1"/>
</dbReference>
<dbReference type="AlphaFoldDB" id="A0A2H0KA23"/>
<name>A0A2H0KA23_9BACT</name>
<dbReference type="SUPFAM" id="SSF56672">
    <property type="entry name" value="DNA/RNA polymerases"/>
    <property type="match status" value="1"/>
</dbReference>